<dbReference type="EMBL" id="QFCQ01000010">
    <property type="protein sequence ID" value="RDW14300.1"/>
    <property type="molecule type" value="Genomic_DNA"/>
</dbReference>
<comment type="caution">
    <text evidence="4">The sequence shown here is derived from an EMBL/GenBank/DDBJ whole genome shotgun (WGS) entry which is preliminary data.</text>
</comment>
<dbReference type="RefSeq" id="WP_115754678.1">
    <property type="nucleotide sequence ID" value="NZ_QFCQ01000010.1"/>
</dbReference>
<evidence type="ECO:0000256" key="1">
    <source>
        <dbReference type="ARBA" id="ARBA00008645"/>
    </source>
</evidence>
<sequence length="294" mass="32450">MTTIPSPPQECNWDADGLRFAGLAWGPENGTPILMLHGWMDHAGSFQQLAPRLNGCRVVALDLSGQGQSAHRSADATYNIWDDLPQIAAILDQLKWESCVLVGHSRGANIAALFAAAQPDRVRALVSLDSLAPEPHEESVVTTLRAFIEQTGEQKARAPRKFADMAEYTARRSAQGNSQQTSDALAARALDEHPDGFEMRGDRRLFASSAIKLKQVDVEAVLQALRCPVLNIWARDGIKNKRSKVATLVRLGKTLIEHYERVELPGDHHFHLDPAISQEIASTITSFLDRHNLR</sequence>
<dbReference type="InterPro" id="IPR050266">
    <property type="entry name" value="AB_hydrolase_sf"/>
</dbReference>
<dbReference type="AlphaFoldDB" id="A0A3D8PE15"/>
<evidence type="ECO:0000259" key="3">
    <source>
        <dbReference type="Pfam" id="PF00561"/>
    </source>
</evidence>
<name>A0A3D8PE15_9RHOB</name>
<dbReference type="GO" id="GO:0016020">
    <property type="term" value="C:membrane"/>
    <property type="evidence" value="ECO:0007669"/>
    <property type="project" value="TreeGrafter"/>
</dbReference>
<keyword evidence="5" id="KW-1185">Reference proteome</keyword>
<dbReference type="InterPro" id="IPR029058">
    <property type="entry name" value="AB_hydrolase_fold"/>
</dbReference>
<proteinExistence type="inferred from homology"/>
<organism evidence="4 5">
    <name type="scientific">Paracoccus thiocyanatus</name>
    <dbReference type="NCBI Taxonomy" id="34006"/>
    <lineage>
        <taxon>Bacteria</taxon>
        <taxon>Pseudomonadati</taxon>
        <taxon>Pseudomonadota</taxon>
        <taxon>Alphaproteobacteria</taxon>
        <taxon>Rhodobacterales</taxon>
        <taxon>Paracoccaceae</taxon>
        <taxon>Paracoccus</taxon>
    </lineage>
</organism>
<dbReference type="SUPFAM" id="SSF53474">
    <property type="entry name" value="alpha/beta-Hydrolases"/>
    <property type="match status" value="1"/>
</dbReference>
<accession>A0A3D8PE15</accession>
<dbReference type="Gene3D" id="3.40.50.1820">
    <property type="entry name" value="alpha/beta hydrolase"/>
    <property type="match status" value="1"/>
</dbReference>
<dbReference type="InterPro" id="IPR000073">
    <property type="entry name" value="AB_hydrolase_1"/>
</dbReference>
<evidence type="ECO:0000313" key="4">
    <source>
        <dbReference type="EMBL" id="RDW14300.1"/>
    </source>
</evidence>
<reference evidence="4 5" key="1">
    <citation type="submission" date="2018-05" db="EMBL/GenBank/DDBJ databases">
        <title>Whole genome sequencing of Paracoccus thiocyanatus SST.</title>
        <authorList>
            <person name="Ghosh W."/>
            <person name="Rameez M.J."/>
            <person name="Roy C."/>
        </authorList>
    </citation>
    <scope>NUCLEOTIDE SEQUENCE [LARGE SCALE GENOMIC DNA]</scope>
    <source>
        <strain evidence="4 5">SST</strain>
    </source>
</reference>
<protein>
    <submittedName>
        <fullName evidence="4">Alpha/beta hydrolase</fullName>
    </submittedName>
</protein>
<feature type="domain" description="AB hydrolase-1" evidence="3">
    <location>
        <begin position="32"/>
        <end position="273"/>
    </location>
</feature>
<gene>
    <name evidence="4" type="ORF">DIE28_03235</name>
</gene>
<dbReference type="Pfam" id="PF00561">
    <property type="entry name" value="Abhydrolase_1"/>
    <property type="match status" value="1"/>
</dbReference>
<comment type="similarity">
    <text evidence="1">Belongs to the AB hydrolase superfamily.</text>
</comment>
<dbReference type="Proteomes" id="UP000256679">
    <property type="component" value="Unassembled WGS sequence"/>
</dbReference>
<dbReference type="GO" id="GO:0016787">
    <property type="term" value="F:hydrolase activity"/>
    <property type="evidence" value="ECO:0007669"/>
    <property type="project" value="UniProtKB-KW"/>
</dbReference>
<dbReference type="PANTHER" id="PTHR43798">
    <property type="entry name" value="MONOACYLGLYCEROL LIPASE"/>
    <property type="match status" value="1"/>
</dbReference>
<dbReference type="PRINTS" id="PR00111">
    <property type="entry name" value="ABHYDROLASE"/>
</dbReference>
<keyword evidence="2 4" id="KW-0378">Hydrolase</keyword>
<dbReference type="PANTHER" id="PTHR43798:SF14">
    <property type="entry name" value="SERINE HYDROLASE-LIKE PROTEIN DDB_G0286239"/>
    <property type="match status" value="1"/>
</dbReference>
<evidence type="ECO:0000256" key="2">
    <source>
        <dbReference type="ARBA" id="ARBA00022801"/>
    </source>
</evidence>
<evidence type="ECO:0000313" key="5">
    <source>
        <dbReference type="Proteomes" id="UP000256679"/>
    </source>
</evidence>